<sequence>MTEFEKIDTNTSLVSESNLSSFQKTYGQVKSIFKNVPFRDDFFRNSLKFLKNMNKNWENAELRLKNPRFCTGNDNSKKAKVIGFRDKIMKKIDSEIGGNEDEKEGLSHFNEKVKQSENKKMFASAKKYFEDIHIRIFEENQEKKKFLNSHKELEKMLNENKSNSFDAKKNTNKDSDFEESSDLQSRWEEYGEIIKQKSEKINSVFKDIEIEENEESFEIYNTEKIVQKFSEEINDNDSDFKKIFKKLKKIEEGEENLKIWEKRLEDDKENKHIADIYENVKKFVTYDKINYLRNLIYIFFEYLKILNFNENKNDVEEKDDDDEENFADDLNDTSTNDSRKDIFVRIIKAAQTELEQQEESLLKEKDDDEYDDYFDDNKLEEKENKNEDKQYSIESLFALRDKKRALCMLYLFTASELVYSLGKQQDFSAENSGLFGIQFLVKNFEEKFRQENLEKIKEEREEIETKLTQLNDDEEKQKQEKELQENSNKIKDFAKNIEKFNTEKYKNKIIKILKSRTLWRWNLSDDILHRLINAEKYICEKYNKGEKCDNEKETITTLDVFLYAGKDNNEKFKELFNSMTQQPKFENIYATVNKSNTTEDLISIFSKYKNNTDRKMAYELFDTFKIQRAIFIFIAETAVRKKYENKKKENTSNDEELYESLRKIVLKHEEFYPILFKEDSLTEEDLLKNKKMLITFFEGHLTTISNFFKNMSDEEKEDYKKLKENYDKIKENYDKIIEENPRPEENELLRREFIKTPDKLLRYFDENNSIFKKIINRTSNFSEIYSAIKEYDRNKELGGELSD</sequence>
<feature type="region of interest" description="Disordered" evidence="2">
    <location>
        <begin position="158"/>
        <end position="182"/>
    </location>
</feature>
<feature type="compositionally biased region" description="Basic and acidic residues" evidence="2">
    <location>
        <begin position="166"/>
        <end position="175"/>
    </location>
</feature>
<feature type="coiled-coil region" evidence="1">
    <location>
        <begin position="441"/>
        <end position="503"/>
    </location>
</feature>
<reference evidence="3" key="1">
    <citation type="journal article" date="2023" name="ISME J.">
        <title>Emergence of putative energy parasites within Clostridia revealed by genome analysis of a novel endosymbiotic clade.</title>
        <authorList>
            <person name="Takahashi K."/>
            <person name="Kuwahara H."/>
            <person name="Horikawa Y."/>
            <person name="Izawa K."/>
            <person name="Kato D."/>
            <person name="Inagaki T."/>
            <person name="Yuki M."/>
            <person name="Ohkuma M."/>
            <person name="Hongoh Y."/>
        </authorList>
    </citation>
    <scope>NUCLEOTIDE SEQUENCE</scope>
    <source>
        <strain evidence="3">CfP3-15</strain>
    </source>
</reference>
<evidence type="ECO:0000256" key="2">
    <source>
        <dbReference type="SAM" id="MobiDB-lite"/>
    </source>
</evidence>
<dbReference type="EMBL" id="AP027924">
    <property type="protein sequence ID" value="BED91723.1"/>
    <property type="molecule type" value="Genomic_DNA"/>
</dbReference>
<dbReference type="AlphaFoldDB" id="A0AA48KWV0"/>
<feature type="coiled-coil region" evidence="1">
    <location>
        <begin position="712"/>
        <end position="739"/>
    </location>
</feature>
<keyword evidence="1" id="KW-0175">Coiled coil</keyword>
<evidence type="ECO:0000256" key="1">
    <source>
        <dbReference type="SAM" id="Coils"/>
    </source>
</evidence>
<proteinExistence type="predicted"/>
<organism evidence="3">
    <name type="scientific">Candidatus Improbicoccus pseudotrichonymphae</name>
    <dbReference type="NCBI Taxonomy" id="3033792"/>
    <lineage>
        <taxon>Bacteria</taxon>
        <taxon>Bacillati</taxon>
        <taxon>Bacillota</taxon>
        <taxon>Clostridia</taxon>
        <taxon>Candidatus Improbicoccus</taxon>
    </lineage>
</organism>
<evidence type="ECO:0000313" key="3">
    <source>
        <dbReference type="EMBL" id="BED91723.1"/>
    </source>
</evidence>
<gene>
    <name evidence="3" type="ORF">CfP315_0239</name>
</gene>
<dbReference type="KEGG" id="ips:CfP315_0239"/>
<dbReference type="Proteomes" id="UP001337580">
    <property type="component" value="Chromosome"/>
</dbReference>
<name>A0AA48KWV0_9FIRM</name>
<protein>
    <submittedName>
        <fullName evidence="3">Uncharacterized protein</fullName>
    </submittedName>
</protein>
<accession>A0AA48KWV0</accession>